<sequence length="528" mass="55987">MTATAPVRDDYRPRVHFAPARNWMNDPNGLVFHRGVYHLFYQHNPSAPVWGNMSWGHATSPDLHTWTEQPVAIPCTEHEAIFSGSVVADPGNTAGFADGAAPGSDGEEVIPLVAVYTSAYSEGADRPGTQAQSLAYSLDDGATWTKHAGNPVLDRGSANFRDPKVFRYAGPAGEYWVMAVVEAEEHRVLFYASDNLTEWRYLSDFGPAGAMGGVWECPDLFELPVEGVPGETRWVLIVSLNPGGVAGGSGTQYFVGEFDGVRFRAEDAAPAAPVAADGPAQGAVGLRALDWLDWGRDYYAAVSFSGVEDRRVMLGWMSNWDYAAATPTAAADSGAAGAVPGGWRSAMSLPREVSLHRAGGRHVLAQRPLLPEDRGPVRGAAALPAGASRSLPAGRTRVARVPRGEAFRVRLALPAGSPACTLRLVTGEDEGALLRVDPDAGMLTLDRTGSGLTDFHGLFASVEAAPLPGAEEGVRLDVIVDACSIEAFAQDGLVALTDLVFPRGTETVLELEAEAPFALAELEVTLLG</sequence>
<dbReference type="InterPro" id="IPR013189">
    <property type="entry name" value="Glyco_hydro_32_C"/>
</dbReference>
<dbReference type="InterPro" id="IPR001362">
    <property type="entry name" value="Glyco_hydro_32"/>
</dbReference>
<evidence type="ECO:0000256" key="3">
    <source>
        <dbReference type="ARBA" id="ARBA00023295"/>
    </source>
</evidence>
<name>A0ABU9X2V9_9MICC</name>
<evidence type="ECO:0000259" key="5">
    <source>
        <dbReference type="Pfam" id="PF00251"/>
    </source>
</evidence>
<feature type="domain" description="Glycosyl hydrolase family 32 C-terminal" evidence="6">
    <location>
        <begin position="404"/>
        <end position="514"/>
    </location>
</feature>
<dbReference type="Pfam" id="PF08244">
    <property type="entry name" value="Glyco_hydro_32C"/>
    <property type="match status" value="1"/>
</dbReference>
<dbReference type="SUPFAM" id="SSF75005">
    <property type="entry name" value="Arabinanase/levansucrase/invertase"/>
    <property type="match status" value="1"/>
</dbReference>
<evidence type="ECO:0000256" key="4">
    <source>
        <dbReference type="RuleBase" id="RU362110"/>
    </source>
</evidence>
<dbReference type="RefSeq" id="WP_345886353.1">
    <property type="nucleotide sequence ID" value="NZ_JBDFRB010000018.1"/>
</dbReference>
<dbReference type="CDD" id="cd18622">
    <property type="entry name" value="GH32_Inu-like"/>
    <property type="match status" value="1"/>
</dbReference>
<comment type="caution">
    <text evidence="7">The sequence shown here is derived from an EMBL/GenBank/DDBJ whole genome shotgun (WGS) entry which is preliminary data.</text>
</comment>
<feature type="domain" description="Glycosyl hydrolase family 32 N-terminal" evidence="5">
    <location>
        <begin position="16"/>
        <end position="368"/>
    </location>
</feature>
<dbReference type="InterPro" id="IPR018053">
    <property type="entry name" value="Glyco_hydro_32_AS"/>
</dbReference>
<reference evidence="7 8" key="1">
    <citation type="submission" date="2024-05" db="EMBL/GenBank/DDBJ databases">
        <title>Sinomonas sp. nov., isolated from a waste landfill.</title>
        <authorList>
            <person name="Zhao Y."/>
        </authorList>
    </citation>
    <scope>NUCLEOTIDE SEQUENCE [LARGE SCALE GENOMIC DNA]</scope>
    <source>
        <strain evidence="7 8">CCTCC AB2014300</strain>
    </source>
</reference>
<dbReference type="PROSITE" id="PS00609">
    <property type="entry name" value="GLYCOSYL_HYDROL_F32"/>
    <property type="match status" value="1"/>
</dbReference>
<dbReference type="InterPro" id="IPR013320">
    <property type="entry name" value="ConA-like_dom_sf"/>
</dbReference>
<proteinExistence type="inferred from homology"/>
<dbReference type="SMART" id="SM00640">
    <property type="entry name" value="Glyco_32"/>
    <property type="match status" value="1"/>
</dbReference>
<dbReference type="InterPro" id="IPR023296">
    <property type="entry name" value="Glyco_hydro_beta-prop_sf"/>
</dbReference>
<evidence type="ECO:0000256" key="2">
    <source>
        <dbReference type="ARBA" id="ARBA00022801"/>
    </source>
</evidence>
<evidence type="ECO:0000259" key="6">
    <source>
        <dbReference type="Pfam" id="PF08244"/>
    </source>
</evidence>
<dbReference type="PANTHER" id="PTHR42800:SF1">
    <property type="entry name" value="EXOINULINASE INUD (AFU_ORTHOLOGUE AFUA_5G00480)"/>
    <property type="match status" value="1"/>
</dbReference>
<keyword evidence="2 4" id="KW-0378">Hydrolase</keyword>
<dbReference type="EMBL" id="JBDFRB010000018">
    <property type="protein sequence ID" value="MEN2745791.1"/>
    <property type="molecule type" value="Genomic_DNA"/>
</dbReference>
<dbReference type="GO" id="GO:0016787">
    <property type="term" value="F:hydrolase activity"/>
    <property type="evidence" value="ECO:0007669"/>
    <property type="project" value="UniProtKB-KW"/>
</dbReference>
<dbReference type="Proteomes" id="UP001422074">
    <property type="component" value="Unassembled WGS sequence"/>
</dbReference>
<dbReference type="Gene3D" id="2.60.120.560">
    <property type="entry name" value="Exo-inulinase, domain 1"/>
    <property type="match status" value="1"/>
</dbReference>
<protein>
    <submittedName>
        <fullName evidence="7">Glycoside hydrolase family 32 protein</fullName>
    </submittedName>
</protein>
<dbReference type="Gene3D" id="2.115.10.20">
    <property type="entry name" value="Glycosyl hydrolase domain, family 43"/>
    <property type="match status" value="1"/>
</dbReference>
<dbReference type="InterPro" id="IPR013148">
    <property type="entry name" value="Glyco_hydro_32_N"/>
</dbReference>
<keyword evidence="3 4" id="KW-0326">Glycosidase</keyword>
<keyword evidence="8" id="KW-1185">Reference proteome</keyword>
<evidence type="ECO:0000256" key="1">
    <source>
        <dbReference type="ARBA" id="ARBA00009902"/>
    </source>
</evidence>
<evidence type="ECO:0000313" key="8">
    <source>
        <dbReference type="Proteomes" id="UP001422074"/>
    </source>
</evidence>
<gene>
    <name evidence="7" type="ORF">ABCQ75_14780</name>
</gene>
<evidence type="ECO:0000313" key="7">
    <source>
        <dbReference type="EMBL" id="MEN2745791.1"/>
    </source>
</evidence>
<dbReference type="SUPFAM" id="SSF49899">
    <property type="entry name" value="Concanavalin A-like lectins/glucanases"/>
    <property type="match status" value="1"/>
</dbReference>
<accession>A0ABU9X2V9</accession>
<organism evidence="7 8">
    <name type="scientific">Sinomonas halotolerans</name>
    <dbReference type="NCBI Taxonomy" id="1644133"/>
    <lineage>
        <taxon>Bacteria</taxon>
        <taxon>Bacillati</taxon>
        <taxon>Actinomycetota</taxon>
        <taxon>Actinomycetes</taxon>
        <taxon>Micrococcales</taxon>
        <taxon>Micrococcaceae</taxon>
        <taxon>Sinomonas</taxon>
    </lineage>
</organism>
<dbReference type="PANTHER" id="PTHR42800">
    <property type="entry name" value="EXOINULINASE INUD (AFU_ORTHOLOGUE AFUA_5G00480)"/>
    <property type="match status" value="1"/>
</dbReference>
<dbReference type="Pfam" id="PF00251">
    <property type="entry name" value="Glyco_hydro_32N"/>
    <property type="match status" value="1"/>
</dbReference>
<comment type="similarity">
    <text evidence="1 4">Belongs to the glycosyl hydrolase 32 family.</text>
</comment>